<keyword evidence="5 7" id="KW-0067">ATP-binding</keyword>
<evidence type="ECO:0000313" key="7">
    <source>
        <dbReference type="EMBL" id="RWR55003.1"/>
    </source>
</evidence>
<dbReference type="CDD" id="cd03215">
    <property type="entry name" value="ABC_Carb_Monos_II"/>
    <property type="match status" value="1"/>
</dbReference>
<dbReference type="InterPro" id="IPR003593">
    <property type="entry name" value="AAA+_ATPase"/>
</dbReference>
<sequence length="499" mass="54274">MDDAILRLEKMTKAYRGVPAVRAVDFELRKGEIHALLGENGAGKSTLTKMMAGVVAPSSGRMWLHGRETVFATPNAALEAGIAMVFQETSLVPSMTVAQNLYLGSEKFLNRLRGTYISAQQFLQSLNFPVDPAAMVETLGAAKKQMVEIARAVHHNAEVIIFDEPTATLTPEEKRHFFALIRRLKARGVSIVFISHALEEALDLSNRITILRDGELVATGPTAGFTRETIVAAMVGRTLSDALYRDRSAAGTRQAGQKVLSVQDLSMGAMVRNTSFSVFAGQVTGVFGLVGSGRTETFKVVSGIYKRDFLRGGAVALDGRPVRYTVPREAVRDGIVYITEDRKAEGFFETMSIAENIYSGLLAAGHDHAWYVGRAEMAAVAAEWTQTLNIRAINENARVVELSGGNQQKVVIGKGLVQKPRLVIFDEPTRGVDVGAIAEIHALINRLADEGLAVVVISSYLPEVMNLSDRILVCRQGRIVEEFSPGEATEARIMYAAVH</sequence>
<dbReference type="SMART" id="SM00382">
    <property type="entry name" value="AAA"/>
    <property type="match status" value="2"/>
</dbReference>
<name>A0A3S3LR25_9RHOB</name>
<keyword evidence="4" id="KW-0547">Nucleotide-binding</keyword>
<dbReference type="Pfam" id="PF00005">
    <property type="entry name" value="ABC_tran"/>
    <property type="match status" value="2"/>
</dbReference>
<dbReference type="PANTHER" id="PTHR43790:SF9">
    <property type="entry name" value="GALACTOFURANOSE TRANSPORTER ATP-BINDING PROTEIN YTFR"/>
    <property type="match status" value="1"/>
</dbReference>
<comment type="caution">
    <text evidence="7">The sequence shown here is derived from an EMBL/GenBank/DDBJ whole genome shotgun (WGS) entry which is preliminary data.</text>
</comment>
<dbReference type="CDD" id="cd03216">
    <property type="entry name" value="ABC_Carb_Monos_I"/>
    <property type="match status" value="1"/>
</dbReference>
<accession>A0A3S3LR25</accession>
<organism evidence="7 8">
    <name type="scientific">Paenirhodobacter huangdaonensis</name>
    <dbReference type="NCBI Taxonomy" id="2501515"/>
    <lineage>
        <taxon>Bacteria</taxon>
        <taxon>Pseudomonadati</taxon>
        <taxon>Pseudomonadota</taxon>
        <taxon>Alphaproteobacteria</taxon>
        <taxon>Rhodobacterales</taxon>
        <taxon>Rhodobacter group</taxon>
        <taxon>Paenirhodobacter</taxon>
    </lineage>
</organism>
<reference evidence="7 8" key="1">
    <citation type="submission" date="2019-01" db="EMBL/GenBank/DDBJ databases">
        <title>Sinorhodobacter populi sp. nov. isolated from the symptomatic bark tissue of Populus euramericana canker.</title>
        <authorList>
            <person name="Xu G."/>
        </authorList>
    </citation>
    <scope>NUCLEOTIDE SEQUENCE [LARGE SCALE GENOMIC DNA]</scope>
    <source>
        <strain evidence="7 8">CGMCC 1.12963</strain>
    </source>
</reference>
<evidence type="ECO:0000256" key="3">
    <source>
        <dbReference type="ARBA" id="ARBA00022737"/>
    </source>
</evidence>
<evidence type="ECO:0000256" key="1">
    <source>
        <dbReference type="ARBA" id="ARBA00022448"/>
    </source>
</evidence>
<dbReference type="InterPro" id="IPR027417">
    <property type="entry name" value="P-loop_NTPase"/>
</dbReference>
<evidence type="ECO:0000256" key="4">
    <source>
        <dbReference type="ARBA" id="ARBA00022741"/>
    </source>
</evidence>
<keyword evidence="8" id="KW-1185">Reference proteome</keyword>
<keyword evidence="3" id="KW-0677">Repeat</keyword>
<dbReference type="PROSITE" id="PS50893">
    <property type="entry name" value="ABC_TRANSPORTER_2"/>
    <property type="match status" value="2"/>
</dbReference>
<evidence type="ECO:0000313" key="8">
    <source>
        <dbReference type="Proteomes" id="UP000288071"/>
    </source>
</evidence>
<gene>
    <name evidence="7" type="ORF">EOW66_02775</name>
</gene>
<keyword evidence="2" id="KW-0762">Sugar transport</keyword>
<dbReference type="RefSeq" id="WP_128154630.1">
    <property type="nucleotide sequence ID" value="NZ_JBHSOM010000007.1"/>
</dbReference>
<dbReference type="Gene3D" id="3.40.50.300">
    <property type="entry name" value="P-loop containing nucleotide triphosphate hydrolases"/>
    <property type="match status" value="2"/>
</dbReference>
<evidence type="ECO:0000259" key="6">
    <source>
        <dbReference type="PROSITE" id="PS50893"/>
    </source>
</evidence>
<reference evidence="8" key="2">
    <citation type="submission" date="2019-01" db="EMBL/GenBank/DDBJ databases">
        <title>Sinorhodobacter populi sp. nov. isolated from the symptomatic bark tissue of Populus euramericana canker.</title>
        <authorList>
            <person name="Li Y."/>
        </authorList>
    </citation>
    <scope>NUCLEOTIDE SEQUENCE [LARGE SCALE GENOMIC DNA]</scope>
    <source>
        <strain evidence="8">CGMCC 1.12963</strain>
    </source>
</reference>
<dbReference type="Proteomes" id="UP000288071">
    <property type="component" value="Unassembled WGS sequence"/>
</dbReference>
<dbReference type="InterPro" id="IPR003439">
    <property type="entry name" value="ABC_transporter-like_ATP-bd"/>
</dbReference>
<dbReference type="SUPFAM" id="SSF52540">
    <property type="entry name" value="P-loop containing nucleoside triphosphate hydrolases"/>
    <property type="match status" value="2"/>
</dbReference>
<dbReference type="GO" id="GO:0005524">
    <property type="term" value="F:ATP binding"/>
    <property type="evidence" value="ECO:0007669"/>
    <property type="project" value="UniProtKB-KW"/>
</dbReference>
<dbReference type="AlphaFoldDB" id="A0A3S3LR25"/>
<dbReference type="EMBL" id="SAVA01000001">
    <property type="protein sequence ID" value="RWR55003.1"/>
    <property type="molecule type" value="Genomic_DNA"/>
</dbReference>
<protein>
    <submittedName>
        <fullName evidence="7">Sugar ABC transporter ATP-binding protein</fullName>
    </submittedName>
</protein>
<keyword evidence="1" id="KW-0813">Transport</keyword>
<dbReference type="InterPro" id="IPR017871">
    <property type="entry name" value="ABC_transporter-like_CS"/>
</dbReference>
<evidence type="ECO:0000256" key="5">
    <source>
        <dbReference type="ARBA" id="ARBA00022840"/>
    </source>
</evidence>
<feature type="domain" description="ABC transporter" evidence="6">
    <location>
        <begin position="254"/>
        <end position="496"/>
    </location>
</feature>
<dbReference type="PANTHER" id="PTHR43790">
    <property type="entry name" value="CARBOHYDRATE TRANSPORT ATP-BINDING PROTEIN MG119-RELATED"/>
    <property type="match status" value="1"/>
</dbReference>
<dbReference type="InterPro" id="IPR050107">
    <property type="entry name" value="ABC_carbohydrate_import_ATPase"/>
</dbReference>
<dbReference type="PROSITE" id="PS00211">
    <property type="entry name" value="ABC_TRANSPORTER_1"/>
    <property type="match status" value="1"/>
</dbReference>
<feature type="domain" description="ABC transporter" evidence="6">
    <location>
        <begin position="6"/>
        <end position="238"/>
    </location>
</feature>
<dbReference type="GO" id="GO:0016887">
    <property type="term" value="F:ATP hydrolysis activity"/>
    <property type="evidence" value="ECO:0007669"/>
    <property type="project" value="InterPro"/>
</dbReference>
<proteinExistence type="predicted"/>
<evidence type="ECO:0000256" key="2">
    <source>
        <dbReference type="ARBA" id="ARBA00022597"/>
    </source>
</evidence>